<dbReference type="AlphaFoldDB" id="A0A2S2PZH2"/>
<comment type="similarity">
    <text evidence="1 4">Belongs to the glycosyl hydrolase 1 family.</text>
</comment>
<dbReference type="OrthoDB" id="65569at2759"/>
<protein>
    <submittedName>
        <fullName evidence="5">Myrosinase 1</fullName>
    </submittedName>
</protein>
<sequence>MTTKDNAPSFASTGQFPESFLFGASTGAYQVEGAWNEGKPPTIWDDYFHKNQAKLKFRYFLNMPEHVFENLKQKDIEPRLVDMYKGMAIYEVPSSAVEDEAQFNFNGDIAADSYHKTDVDVQLLKELGVKVYRFTIAQTRIIPEVYDHLPGHAGIKYYNSLIDKLLENGITPVVNLHHYDMGSNYIILGGLTNHTLYTFFENYARLCFESFGDRVKHWVVSSDIWFSAEGYSSEHIPPGYKENSFSGYSDYKTIHNCIVSMAKIYKMYNTDFKEKQKGQLGYCVDTMWFYPQDPNNPEHQKCAERARKLTFGALMDVYITGQYSNEMLESVKATNEREGIRVDRIKQFTAQEQELIKGSFDFVMVNYFSSVKVRPMTSEERDTEPNRKRRDRGYYIDVDSITPTDVYEGFLNCLRWTKENMNNPRIIIGENGFPEEQDIDDSEKKIAYHQGILTKLLEALDENINVFGYCVWSFIDGLEFCFGYWKKFGIYAVDFNDESRPRSKKRSFPFFHQLFTTKKLPMDISIN</sequence>
<dbReference type="SUPFAM" id="SSF51445">
    <property type="entry name" value="(Trans)glycosidases"/>
    <property type="match status" value="1"/>
</dbReference>
<keyword evidence="2" id="KW-0378">Hydrolase</keyword>
<dbReference type="PANTHER" id="PTHR10353:SF36">
    <property type="entry name" value="LP05116P"/>
    <property type="match status" value="1"/>
</dbReference>
<dbReference type="EMBL" id="GGMS01001626">
    <property type="protein sequence ID" value="MBY70829.1"/>
    <property type="molecule type" value="Transcribed_RNA"/>
</dbReference>
<evidence type="ECO:0000256" key="2">
    <source>
        <dbReference type="ARBA" id="ARBA00022801"/>
    </source>
</evidence>
<accession>A0A2S2PZH2</accession>
<dbReference type="GO" id="GO:0008422">
    <property type="term" value="F:beta-glucosidase activity"/>
    <property type="evidence" value="ECO:0007669"/>
    <property type="project" value="TreeGrafter"/>
</dbReference>
<dbReference type="Pfam" id="PF00232">
    <property type="entry name" value="Glyco_hydro_1"/>
    <property type="match status" value="2"/>
</dbReference>
<proteinExistence type="inferred from homology"/>
<evidence type="ECO:0000256" key="1">
    <source>
        <dbReference type="ARBA" id="ARBA00010838"/>
    </source>
</evidence>
<name>A0A2S2PZH2_9HEMI</name>
<dbReference type="InterPro" id="IPR017853">
    <property type="entry name" value="GH"/>
</dbReference>
<evidence type="ECO:0000256" key="3">
    <source>
        <dbReference type="ARBA" id="ARBA00023295"/>
    </source>
</evidence>
<dbReference type="Gene3D" id="3.20.20.80">
    <property type="entry name" value="Glycosidases"/>
    <property type="match status" value="1"/>
</dbReference>
<evidence type="ECO:0000256" key="4">
    <source>
        <dbReference type="RuleBase" id="RU003690"/>
    </source>
</evidence>
<dbReference type="PROSITE" id="PS00653">
    <property type="entry name" value="GLYCOSYL_HYDROL_F1_2"/>
    <property type="match status" value="1"/>
</dbReference>
<reference evidence="5" key="1">
    <citation type="submission" date="2018-04" db="EMBL/GenBank/DDBJ databases">
        <title>Transcriptome assembly of Sipha flava.</title>
        <authorList>
            <person name="Scully E.D."/>
            <person name="Geib S.M."/>
            <person name="Palmer N.A."/>
            <person name="Koch K."/>
            <person name="Bradshaw J."/>
            <person name="Heng-Moss T."/>
            <person name="Sarath G."/>
        </authorList>
    </citation>
    <scope>NUCLEOTIDE SEQUENCE</scope>
</reference>
<dbReference type="PANTHER" id="PTHR10353">
    <property type="entry name" value="GLYCOSYL HYDROLASE"/>
    <property type="match status" value="1"/>
</dbReference>
<gene>
    <name evidence="5" type="primary">MYRO1_1</name>
    <name evidence="5" type="ORF">g.170595</name>
</gene>
<dbReference type="PRINTS" id="PR00131">
    <property type="entry name" value="GLHYDRLASE1"/>
</dbReference>
<evidence type="ECO:0000313" key="5">
    <source>
        <dbReference type="EMBL" id="MBY70829.1"/>
    </source>
</evidence>
<keyword evidence="3" id="KW-0326">Glycosidase</keyword>
<dbReference type="GO" id="GO:0005975">
    <property type="term" value="P:carbohydrate metabolic process"/>
    <property type="evidence" value="ECO:0007669"/>
    <property type="project" value="InterPro"/>
</dbReference>
<dbReference type="InterPro" id="IPR033132">
    <property type="entry name" value="GH_1_N_CS"/>
</dbReference>
<organism evidence="5">
    <name type="scientific">Sipha flava</name>
    <name type="common">yellow sugarcane aphid</name>
    <dbReference type="NCBI Taxonomy" id="143950"/>
    <lineage>
        <taxon>Eukaryota</taxon>
        <taxon>Metazoa</taxon>
        <taxon>Ecdysozoa</taxon>
        <taxon>Arthropoda</taxon>
        <taxon>Hexapoda</taxon>
        <taxon>Insecta</taxon>
        <taxon>Pterygota</taxon>
        <taxon>Neoptera</taxon>
        <taxon>Paraneoptera</taxon>
        <taxon>Hemiptera</taxon>
        <taxon>Sternorrhyncha</taxon>
        <taxon>Aphidomorpha</taxon>
        <taxon>Aphidoidea</taxon>
        <taxon>Aphididae</taxon>
        <taxon>Sipha</taxon>
    </lineage>
</organism>
<dbReference type="InterPro" id="IPR001360">
    <property type="entry name" value="Glyco_hydro_1"/>
</dbReference>